<dbReference type="Gene3D" id="1.25.40.10">
    <property type="entry name" value="Tetratricopeptide repeat domain"/>
    <property type="match status" value="1"/>
</dbReference>
<comment type="caution">
    <text evidence="5">The sequence shown here is derived from an EMBL/GenBank/DDBJ whole genome shotgun (WGS) entry which is preliminary data.</text>
</comment>
<dbReference type="PROSITE" id="PS50293">
    <property type="entry name" value="TPR_REGION"/>
    <property type="match status" value="1"/>
</dbReference>
<accession>A0AAN9PKI0</accession>
<dbReference type="EMBL" id="JAYKXN010000003">
    <property type="protein sequence ID" value="KAK7301099.1"/>
    <property type="molecule type" value="Genomic_DNA"/>
</dbReference>
<dbReference type="SMART" id="SM00028">
    <property type="entry name" value="TPR"/>
    <property type="match status" value="2"/>
</dbReference>
<keyword evidence="6" id="KW-1185">Reference proteome</keyword>
<dbReference type="SUPFAM" id="SSF48452">
    <property type="entry name" value="TPR-like"/>
    <property type="match status" value="1"/>
</dbReference>
<dbReference type="PANTHER" id="PTHR44858:SF1">
    <property type="entry name" value="UDP-N-ACETYLGLUCOSAMINE--PEPTIDE N-ACETYLGLUCOSAMINYLTRANSFERASE SPINDLY-RELATED"/>
    <property type="match status" value="1"/>
</dbReference>
<organism evidence="5 6">
    <name type="scientific">Clitoria ternatea</name>
    <name type="common">Butterfly pea</name>
    <dbReference type="NCBI Taxonomy" id="43366"/>
    <lineage>
        <taxon>Eukaryota</taxon>
        <taxon>Viridiplantae</taxon>
        <taxon>Streptophyta</taxon>
        <taxon>Embryophyta</taxon>
        <taxon>Tracheophyta</taxon>
        <taxon>Spermatophyta</taxon>
        <taxon>Magnoliopsida</taxon>
        <taxon>eudicotyledons</taxon>
        <taxon>Gunneridae</taxon>
        <taxon>Pentapetalae</taxon>
        <taxon>rosids</taxon>
        <taxon>fabids</taxon>
        <taxon>Fabales</taxon>
        <taxon>Fabaceae</taxon>
        <taxon>Papilionoideae</taxon>
        <taxon>50 kb inversion clade</taxon>
        <taxon>NPAAA clade</taxon>
        <taxon>indigoferoid/millettioid clade</taxon>
        <taxon>Phaseoleae</taxon>
        <taxon>Clitoria</taxon>
    </lineage>
</organism>
<dbReference type="InterPro" id="IPR019734">
    <property type="entry name" value="TPR_rpt"/>
</dbReference>
<dbReference type="Pfam" id="PF00515">
    <property type="entry name" value="TPR_1"/>
    <property type="match status" value="1"/>
</dbReference>
<name>A0AAN9PKI0_CLITE</name>
<evidence type="ECO:0000313" key="6">
    <source>
        <dbReference type="Proteomes" id="UP001359559"/>
    </source>
</evidence>
<keyword evidence="1" id="KW-0677">Repeat</keyword>
<evidence type="ECO:0000256" key="3">
    <source>
        <dbReference type="PROSITE-ProRule" id="PRU00339"/>
    </source>
</evidence>
<evidence type="ECO:0000313" key="5">
    <source>
        <dbReference type="EMBL" id="KAK7301099.1"/>
    </source>
</evidence>
<reference evidence="5 6" key="1">
    <citation type="submission" date="2024-01" db="EMBL/GenBank/DDBJ databases">
        <title>The genomes of 5 underutilized Papilionoideae crops provide insights into root nodulation and disease resistance.</title>
        <authorList>
            <person name="Yuan L."/>
        </authorList>
    </citation>
    <scope>NUCLEOTIDE SEQUENCE [LARGE SCALE GENOMIC DNA]</scope>
    <source>
        <strain evidence="5">LY-2023</strain>
        <tissue evidence="5">Leaf</tissue>
    </source>
</reference>
<feature type="transmembrane region" description="Helical" evidence="4">
    <location>
        <begin position="13"/>
        <end position="30"/>
    </location>
</feature>
<dbReference type="InterPro" id="IPR011990">
    <property type="entry name" value="TPR-like_helical_dom_sf"/>
</dbReference>
<gene>
    <name evidence="5" type="ORF">RJT34_11959</name>
</gene>
<dbReference type="InterPro" id="IPR050498">
    <property type="entry name" value="Ycf3"/>
</dbReference>
<sequence>MEKTEKESGLNDIVLQVILVIVMIFSYFFMHDVPKKVWAKFRLRNRADIQSKHHFVQGAQLLARARSSKSRALAKEAQAQAQLAITLDPTDAAPHLLKALALDFQGLRSAALDSLDEALSPLTSKSLSDADLGDALLRRAELRLATTQRGRVDSALADLVESVSLNPNNAKAFCALGECYERKKMNDDAVQAFRRALQLEPQLRAAQQALHRFEGSSLPESN</sequence>
<proteinExistence type="predicted"/>
<feature type="repeat" description="TPR" evidence="3">
    <location>
        <begin position="170"/>
        <end position="203"/>
    </location>
</feature>
<keyword evidence="2 3" id="KW-0802">TPR repeat</keyword>
<dbReference type="Proteomes" id="UP001359559">
    <property type="component" value="Unassembled WGS sequence"/>
</dbReference>
<evidence type="ECO:0000256" key="2">
    <source>
        <dbReference type="ARBA" id="ARBA00022803"/>
    </source>
</evidence>
<evidence type="ECO:0000256" key="4">
    <source>
        <dbReference type="SAM" id="Phobius"/>
    </source>
</evidence>
<protein>
    <submittedName>
        <fullName evidence="5">Uncharacterized protein</fullName>
    </submittedName>
</protein>
<keyword evidence="4" id="KW-0472">Membrane</keyword>
<evidence type="ECO:0000256" key="1">
    <source>
        <dbReference type="ARBA" id="ARBA00022737"/>
    </source>
</evidence>
<dbReference type="AlphaFoldDB" id="A0AAN9PKI0"/>
<dbReference type="PANTHER" id="PTHR44858">
    <property type="entry name" value="TETRATRICOPEPTIDE REPEAT PROTEIN 6"/>
    <property type="match status" value="1"/>
</dbReference>
<keyword evidence="4" id="KW-1133">Transmembrane helix</keyword>
<dbReference type="PROSITE" id="PS50005">
    <property type="entry name" value="TPR"/>
    <property type="match status" value="1"/>
</dbReference>
<keyword evidence="4" id="KW-0812">Transmembrane</keyword>